<comment type="pathway">
    <text evidence="11">Antibiotic biosynthesis; erythromycin biosynthesis.</text>
</comment>
<comment type="function">
    <text evidence="10">Involved in the biosynthesis of antibiotic erythromycin via the biosynthesis of its aglycone precursor, 6-deoxyerythronolide B (6-dEB).</text>
</comment>
<evidence type="ECO:0000256" key="11">
    <source>
        <dbReference type="ARBA" id="ARBA00060622"/>
    </source>
</evidence>
<dbReference type="Gene3D" id="3.30.70.3290">
    <property type="match status" value="4"/>
</dbReference>
<dbReference type="PANTHER" id="PTHR43775">
    <property type="entry name" value="FATTY ACID SYNTHASE"/>
    <property type="match status" value="1"/>
</dbReference>
<comment type="cofactor">
    <cofactor evidence="1">
        <name>pantetheine 4'-phosphate</name>
        <dbReference type="ChEBI" id="CHEBI:47942"/>
    </cofactor>
</comment>
<keyword evidence="7" id="KW-0511">Multifunctional enzyme</keyword>
<dbReference type="Gene3D" id="1.10.1200.10">
    <property type="entry name" value="ACP-like"/>
    <property type="match status" value="4"/>
</dbReference>
<dbReference type="SUPFAM" id="SSF53901">
    <property type="entry name" value="Thiolase-like"/>
    <property type="match status" value="4"/>
</dbReference>
<dbReference type="InterPro" id="IPR020807">
    <property type="entry name" value="PKS_DH"/>
</dbReference>
<feature type="domain" description="Ketosynthase family 3 (KS3)" evidence="16">
    <location>
        <begin position="4855"/>
        <end position="5281"/>
    </location>
</feature>
<evidence type="ECO:0000256" key="1">
    <source>
        <dbReference type="ARBA" id="ARBA00001957"/>
    </source>
</evidence>
<dbReference type="InterPro" id="IPR020841">
    <property type="entry name" value="PKS_Beta-ketoAc_synthase_dom"/>
</dbReference>
<organism evidence="18 19">
    <name type="scientific">Umezawaea tangerina</name>
    <dbReference type="NCBI Taxonomy" id="84725"/>
    <lineage>
        <taxon>Bacteria</taxon>
        <taxon>Bacillati</taxon>
        <taxon>Actinomycetota</taxon>
        <taxon>Actinomycetes</taxon>
        <taxon>Pseudonocardiales</taxon>
        <taxon>Pseudonocardiaceae</taxon>
        <taxon>Umezawaea</taxon>
    </lineage>
</organism>
<sequence>MANEDKVLAYLRKVTSELDDAKRRLRELDREGQEPIAIVGMGCRFPGGVSSPDQLWRFVESGGDAIGGMPGDRGWEVNLDDDSEAAGSTYVADGGFLHDAAEFDAAFFGISPREALAMDPQQRVLLETSWETLEHAGIDPATLRGSRTGVFVGAAQYQYGNAAETADAEDGVEGYLLTGNATSVASGRISYTLGLEGPAVTIDTACSSSLVALHWAIQALRSGECSLALAGGVAVMATPGMFVEFSRQRGLSTDGRCKAFSADADGTGWAEGVGMLAVEKLSDARRNGHQVLAIVRGSAINQDGASNGLSAPNGLAQERVIAQALASGRLGPSDVDAVEAHGTGTKLGDPIEAQALLAAYGQDRENPLLLGSFKSNIGHAQAAAGVAGVIKMVMAIRHGVVPRTLHAENPTPHVDWTSGAVELVTENRAWPETGRPRRAAVSSFGISGTNAHTILEQAAPEDANGVAANPDPARISALPVVPLVLSAKTPEALRAQAARLASLVDGDVDLTDVAHSLVAHRSRFDHSAVLVGSERAELAAGLRGLAEDGPVTDLARGATDVRGKTAFVFPGQGSQWVGMAGGLLDSSPVFAARIAECEQALSAYVDWSLTAVLRDEEGAASLDRVDVVQPALFSVMVSLAALWMSHGVKPDAVIGHSQGEIAAACVAGALSLEDAARVVALRGKALVALAGKSGMASIALPLAELEARIADVPGVTVATINGPRAVTLSGQPEVLDALVAELEAEGVRAKRIRVEYASHSPVVEVIRDEVLEVLAPITPRSTTIPMFSTVTGELVDGSELDAAYWYGNARGTVVFAPTVETMVGQGFRAFVEVSPHPVLTMPVQDILDDAEVTGLAVGSLRRDHGGLRRFLTSLGEAHVRGLAVDWTSLFAGTGARRVDLPTYAFQHRRYWLIGNDTAAVDVTSAGLGAADHPLLGAVVELSDDGGVVFTGRVSVGTHPWLADHVVSGLVFVPGTAFVDLAIRAADHVDCALLDELTVQAPLVLPAHGSVQLQVAVAEPDASGRRSFTISARPDEGAWVRHATGVLAPAPLAPRGDLTTWPPTGAESVDLDGLYDAMAAGGLHYGPVFQGLRAVWRDGDAVYAEAALPEGTDVDGFGLHPALLDASLHAIAHGGFLGSADGPWLPFSWSGVELQAAGATALRVRITRAGTDAVSLLVADGAGQPVASVESLVLRAISTDQLTAVRSAAPDSLFALTWVPVADGTNDTDGADDAVVMPVRGGEGVDAVHSTTHSVLDLLHEWLAGDRDQRLVLVTTGAVAVAPGEDVTDLAAAAARGLVRSAQSENPGRILLVDTDGLPTSEAALHIALAADESEVVIRDGVVLAPRLAKASGSVDLPTVDGAVLITGGTGGLGALVAKHLVAEHGVRHLVLTSRRGPAAEGAADLLAELAVLGADARIAACDAADRDALAALLTDIRAERPLSGVVHAAGVLDDGVLASLTPERVDAVLRPKVDAAWHLHDLTADDDLALFVSFSSAAGVLGSPGQGNYAAANAFLDALTAHRRAHGKPAVSLAWGLWERASGMSGAMGAGGQDRLSRGGFSALTDAEGLSLFDAALATGGDLLLPVRVTLSALRAGDGTVPRLWRGLVRNPVRRKASAADEAAVAGLAGRLAALPEAERAPEVLEIVRAYVAAVLGYGSGSEVDASRAFKELGFDSLTAVEFRNQLSAATGLRLPATLVFDYPTAAVLTDFLCGELLGDLPAAAVQTSTTKSTDEPLAIVSMACRFPGGVASPEDLWRIMTDGVDAISPFPTDRGWDLDLLRQAMDSSEGGFLHNASEFDSPFFGITPREAVAMDPQQRLLLEVSYETFERAGIDPATLRGSRTGVFTGLMYHDYVNGLTTIPEEVSGYLGTGNSGSVASGRVSYTFGLEGPAVTIDTACSSSLVALHVAAQSLRGGECDMALVGGVAVMATPGTFVDFASQGGMAADGRCKPFAAAADGASWSEGIGLLLVERLSDAKRHGHQVLALVRGSAVNQDGASNGLTAPNGPSQQRVIRQALANAGLSTQDVDVVEAHGTGTKLGDPIEAQALLATYGQDRERPLLLGALKSNLGHTQAAAGVAGIIKVVMAMRHGILPRTLHTDAPTPQVDWTAGDVELITEQVEWPETGHPRRAGVSSFGIGGTNAHTIIEQAPVDSRPLPPRVAPPVTPVVLSAKSADALVAQAENLAAVAESAELADLGFSAATTRAHLEHRAVVVAADTDELLAGLRSPAVRDTVVQGKTAILFTGQGSQRLGMGRELYEAYPVFAKAFDDVCAALDVPVAEIVFGVDADADALNLTGNAQPALFALEVALYRLVESWGVKPDAVGGHSIGEIAAAHVAGVLSLEDAAKLVSARGRLMQALPTGGAMVALQATEDEVEPHLAVGGADDLAKSLVSLAAVNGPRSVVIAGAEAAVEQVLTHFADRKSKRLAVSHAFHSPLMDPMLDDFRAVVSTLTFTDPKIAVPGEVTDPEYWVRHVRGTVRFADTVTTLEAQGVRTFLELGPDGVLTAMAADSVRTAALVAGLRKDRPEARSVVTALGALHARGVKVDWAAFFAGSGARRVDLPTYAFQHEQYWLERPAVTAEVDEVDARFWDAVEREDLESLAASLSLESETVGTVLPALARWRRDRRGESTVEGWRYRIEWRHTTPGAATASGRWLLVGPEDLALPGVEIVRIPASAERADLVTGLGTVGEVDGVLSTCTDVAEVLALVQALGDAGISAPLWCTTRGAVATGRADVVGNPDQATIWGLGLVAGLEHPDRWGGLVDLPETLDKRGYERLAAVLVGTEDQVALRGSGVFARRLAHGRTAEAVGGFAPRGTVLVTGGTGALGARVAHWLAEAGAEHLVLTSRRGADAPGATGLADALRDRGVRVTLAACDVADRDAVAALVAEFPPDAVIHAAGAEQFTPLAEYDPADFAALLAPKVVGARNLDELVGEVDAFVLFSSIAGTWGSGGQSAYAAANAYLDALAESRRARGLTALSVAWGAWAEAGMATGDAGEQLRRRGVTAMRPEAALTALRQAIRFDDTAVAVADIDWALFAPIFTTLRPSPLIGDLPEVRAALEAAPTQDAPSTSKFAALSAGDRSRALLDLVRHEAALVCGYASGDDITSTRPFRELGFDSLTAVELRNRLTTETGLALPATLVFDYPTPAVLAEHLDTQFGGAGTALDTVTASTPVDDEPIAIVAMSCRFPGGVSSPEQLWQLVAEGRDAISPFPGDRGWDADALFDADPDSQGSSYVVEGGFLEGISAFDPAFFGISPREALAMDPQQRLLLETSWEVFERAGLDPTSLRGQQIGVFAGTANQDYSALLVAGGDNVEGYLGTGNITSVASGRVSYTFGLEGPAVTVDTACSSSLVALHLAAQALRSGECTMALAGGVTIMSTPGTFVEFSRQRGLATDGRCKAFAAAADGTGWGEGIGMLLVERLSDARRNGHQVLAIVRGSAVNQDGASNGLTAPNGPSQQRVIRQALANSGLSTSDIDVVEAHGTGTVLGDPIEAQAVLATYGQDREIPLLLGSLKSNIGHAQSAAGVGGIIKMVMAIRHGVAPKTLHVDEPSPKVDWTSGAVELLTEARDWPETGRPRRAAVSSFGISGTNAHTIIEQAPVTEEAVPEGKPLPVLPLVLSAKTAEALAEQAERLLDHLGSAADATDTAFSTATTRAHLEHGAVVVGAGHDDLVRGLTALVRGDRDAGLVRGTAAEGRLAILFTGQGSQRLGMGRELYDAFPVFADAFDAVCAHFEQPVGEAVFGVEADALNATGTTQPALFALEVALYRLVESFGVRPDFVGGHSIGEIAAAHVAGVLTLEDAAKLVETRGRLMQALPAGGAMVALQATEAEVAPHLTDAVSIAAVNGPASVVVAGAEDAVAQVVAHFADRKSKRLTVSHAFHSPLMDPMLDEFRAVVTKLAFNEPTIAVLGDVTNPEYWVSHVRDAVRFADTVTTLEARGTSTFLELGPDAVLTAMGADSAADAVLVPALRADRPEVTTFVRALGSLHTLGNRVDWAAYFAGSGARRVDLPTYAFQRERFWPQPAQGWADVAALGLRDVDHPMLGAALSLADGDGLVLTGRLSTAAQPWLADHVVLGSILVPGTAFVELALHAAEQVGLDLLEELTLEAPLVVPEHGDVALQLTVAAEDNGRRTLLVHSSVADGLWTRHASGSLGTGTGARTALTEWPPADAEAVDLTGFYDALAESGYGYGPAFQGLRSAWLRDDEVFVEVEVADATGFGLHPALLDSALHAAGLGGLLSDTDVVRIPFAWTDVSLTAVGANALRVKLSRGKHDGITLDVADRTGAPVARVESLVLRQVSADQVAASTTTDSLFKVDWVALPTTEDTASIAVLDADLAFALGVMSTVDLDSIAEVPDAVLVTATDTHEVLALAQAWIADDRFADAKLVFVTGGAVATAGEDVTDLAGAAIWGLVRSAQTEHPDRFVLLDLDGQEASHRVLPHALVPGAPQLALRDGDARAPRLARVAAAVGAPPALDPTGTVLITGATGALGGLVAKHLVTRYDVTNLLLVSRRGADAPGTEELATELAGLGAAATFAACDVSDRSALERLLAGIPAERPLTGVVHTAGVLDDGTFEAQTPDRLDAVALPKADAARHLHELVGDVELFVLFSSLSGTYGTAGQSNYAAANAYLDGLAHHRRANGLAATSLAWGLWQTDTGMGTDSDRAARGGIGTLSTVDGLALFDAALASGEAHLVPVHLDLAVLRTHPTVPAILQGLVRPARRAARSADTASRLGLADLVGPERHRAVLELVRTQVAAVLGYDSPDAVHAGRAFKELGFDSLTAVELRNGLNAVTGMRLPATLVFDYPNAGALADHLVEELFGAVEASAVEVRAAKVADDEPIAIVSMSCRYPGGIRTPEQLWDLVVAGNDGISPFPTDRGWDLENLFDSDPDTPGTTYAREGGFLHDAAQFDPAFFGMGPREALATDPQQRLLLETSWETFERAGIDPTSVRGSKTGVFAGVMYYDYASRLTLIPEEVEGFVGTGNSASVISGRVAYTFGLEGPAVTVDTACSSSLVALHLAVQALRSGECDLALAGGVTVMPSPGTFTSFSRQRGLAEDGRVKSFAAGADGTAWGEGVGLLLVERLSDARRNGHPVLAIVKGTAVNQDGASNGLTAPNGPSQQRVIKQALANARLGADQIDVVEAHGTGTTLGDPIEAQALLATYGQERSGDEPLWLGSIKSNIGHTQAAAGVAGVIKMVQAMRHGVLPKTLNVDAPSPHIDWSAGEVELLTEAREWPSTGRPRRAAISSFGISGTNAHTIIEQAPEALPSAEPTITEQVVPVLLSARGEEALKAQAIQLHAHLAAHPELDLVEAAGTLATHRAALEHRAAFVAESRTELLGKLAAFDAITGGVGGSGKTAFLFTGQGSQRLGMGRELYEAFPVYAKAFDEVCDRFDVPVRETVFGADADALDQTGLTQPALFAVEVALFRLLESWGVRADHLAGHSIGELAAAHVAGVLSLDDATALVGARGRLMQALPTGGLMISVRAAESDVLPLLTDGVSIAAVNGPRSVVVAGDEDAVLTVVGGLAEQGVKTKRLKVSHAFHSPLMEPMLDEFRAVAQGLTYSTPRIPMLGDVTDPEHWVRHVRDAVRFADSLTELTRLGVTTFLEVGPDGVLTAMAAEADVTAVPVLRKDRAEVATLTTALADLHVHGVGVDWRAFFAGRATRQVELPTYAFQTSRYWLEDAATAVDVSSAGLASADHPLLGAAVPLADADGFLFTGRLSLETHPWLAEHEVHDVVLLPGTAFVELALRAGDQVGCGAVEELTLQSPLVLPKTGSVQLQAVVGAPDESGARPFALHSRGGDEPWTRHATGSLVASDVPSFDLAQWPPTGAEAVDVTGVYDGFAVAGFGYGPLFQGLGAAWRLGDDVYTEVALPADADASAYGVHPALLDAALHGIGAGGLLSGDGLLPFAWSGVRLYSTGAKSLRVKLSATGESVAIQLADGTGAPVAAVDSLALRAISADQLAGAPTHVDSLYRVEWTAVTTGTPVADVTYAVLGDDELKVGAGLEQAGVRLVPGGDADVVFASFVASQDDSVRSATTGVLDLLRTWLADDTREDQHLVLVTRNAVAVGADDDVADLANAAARGLVRSAQAEHPGRFVLVDLDEADTSALALTAALAAGEPELALRDGVAFAPRLAKVGPAAEPTALDPNGTVLVTGATGTLGGLVAEHLVTRHGIRNLVLTSRRGLAAPGAEDLRDRLVAKGAAVEFVACDVADRDAVTGLLAGVPAEHPLTAVVHTAGVLDDATITSLTADQLDRVLRPKVDAATTLHELTRDLDLAAFVLFSSTGGVFGAAGQGNYAAANAYLDALAQRRRSTGLAATSVAWGLWVTEDGMGADLTEADVQRMARAGVAPLTPGQGLELFDTALGHDLAALVPINLDLAVLRSQAAAGTLAPLLRGLVKTPVRRSAEAAVVEVSLSARLAGLSGVDRDRAVLDLVRQHAATVLGYESYTAVEAGRGFLELGFDSLTAVEFRNRITAATGLRLPATLIFDYPSPTALAQHLGTIVPTEDAAGTTGVHTELDRLAAALGTAAPDDAEKQVIAARLRDLLAGLDAGAPQDDDLGSATADELFDLLDNELS</sequence>
<dbReference type="InterPro" id="IPR049900">
    <property type="entry name" value="PKS_mFAS_DH"/>
</dbReference>
<keyword evidence="5" id="KW-0677">Repeat</keyword>
<dbReference type="OrthoDB" id="9778690at2"/>
<name>A0A2T0SM63_9PSEU</name>
<feature type="domain" description="Carrier" evidence="15">
    <location>
        <begin position="4761"/>
        <end position="4836"/>
    </location>
</feature>
<dbReference type="PROSITE" id="PS52004">
    <property type="entry name" value="KS3_2"/>
    <property type="match status" value="4"/>
</dbReference>
<dbReference type="NCBIfam" id="NF045894">
    <property type="entry name" value="PKS_plus_SDR"/>
    <property type="match status" value="1"/>
</dbReference>
<feature type="domain" description="PKS/mFAS DH" evidence="17">
    <location>
        <begin position="4053"/>
        <end position="4318"/>
    </location>
</feature>
<dbReference type="GO" id="GO:0031177">
    <property type="term" value="F:phosphopantetheine binding"/>
    <property type="evidence" value="ECO:0007669"/>
    <property type="project" value="InterPro"/>
</dbReference>
<dbReference type="InterPro" id="IPR016036">
    <property type="entry name" value="Malonyl_transacylase_ACP-bd"/>
</dbReference>
<evidence type="ECO:0000256" key="7">
    <source>
        <dbReference type="ARBA" id="ARBA00023268"/>
    </source>
</evidence>
<dbReference type="InterPro" id="IPR014030">
    <property type="entry name" value="Ketoacyl_synth_N"/>
</dbReference>
<evidence type="ECO:0000259" key="16">
    <source>
        <dbReference type="PROSITE" id="PS52004"/>
    </source>
</evidence>
<dbReference type="CDD" id="cd08956">
    <property type="entry name" value="KR_3_FAS_SDR_x"/>
    <property type="match status" value="3"/>
</dbReference>
<evidence type="ECO:0000259" key="15">
    <source>
        <dbReference type="PROSITE" id="PS50075"/>
    </source>
</evidence>
<evidence type="ECO:0000256" key="4">
    <source>
        <dbReference type="ARBA" id="ARBA00022679"/>
    </source>
</evidence>
<feature type="region of interest" description="N-terminal hotdog fold" evidence="14">
    <location>
        <begin position="932"/>
        <end position="1053"/>
    </location>
</feature>
<feature type="active site" description="Proton acceptor; for dehydratase activity" evidence="14">
    <location>
        <position position="964"/>
    </location>
</feature>
<dbReference type="PROSITE" id="PS52019">
    <property type="entry name" value="PKS_MFAS_DH"/>
    <property type="match status" value="3"/>
</dbReference>
<dbReference type="Pfam" id="PF18369">
    <property type="entry name" value="PKS_DE"/>
    <property type="match status" value="1"/>
</dbReference>
<dbReference type="Pfam" id="PF02801">
    <property type="entry name" value="Ketoacyl-synt_C"/>
    <property type="match status" value="4"/>
</dbReference>
<dbReference type="SUPFAM" id="SSF51735">
    <property type="entry name" value="NAD(P)-binding Rossmann-fold domains"/>
    <property type="match status" value="8"/>
</dbReference>
<dbReference type="InterPro" id="IPR014031">
    <property type="entry name" value="Ketoacyl_synth_C"/>
</dbReference>
<dbReference type="Pfam" id="PF08659">
    <property type="entry name" value="KR"/>
    <property type="match status" value="4"/>
</dbReference>
<dbReference type="InterPro" id="IPR016039">
    <property type="entry name" value="Thiolase-like"/>
</dbReference>
<dbReference type="SMART" id="SM00822">
    <property type="entry name" value="PKS_KR"/>
    <property type="match status" value="4"/>
</dbReference>
<dbReference type="InterPro" id="IPR001227">
    <property type="entry name" value="Ac_transferase_dom_sf"/>
</dbReference>
<feature type="region of interest" description="C-terminal hotdog fold" evidence="14">
    <location>
        <begin position="1065"/>
        <end position="1202"/>
    </location>
</feature>
<keyword evidence="4" id="KW-0808">Transferase</keyword>
<evidence type="ECO:0000256" key="8">
    <source>
        <dbReference type="ARBA" id="ARBA00023315"/>
    </source>
</evidence>
<dbReference type="CDD" id="cd00833">
    <property type="entry name" value="PKS"/>
    <property type="match status" value="4"/>
</dbReference>
<dbReference type="Pfam" id="PF14765">
    <property type="entry name" value="PS-DH"/>
    <property type="match status" value="3"/>
</dbReference>
<dbReference type="SMART" id="SM00825">
    <property type="entry name" value="PKS_KS"/>
    <property type="match status" value="4"/>
</dbReference>
<dbReference type="SUPFAM" id="SSF52151">
    <property type="entry name" value="FabD/lysophospholipase-like"/>
    <property type="match status" value="4"/>
</dbReference>
<dbReference type="PANTHER" id="PTHR43775:SF51">
    <property type="entry name" value="INACTIVE PHENOLPHTHIOCEROL SYNTHESIS POLYKETIDE SYNTHASE TYPE I PKS1-RELATED"/>
    <property type="match status" value="1"/>
</dbReference>
<dbReference type="Pfam" id="PF22953">
    <property type="entry name" value="SpnB_Rossmann"/>
    <property type="match status" value="3"/>
</dbReference>
<dbReference type="InterPro" id="IPR018201">
    <property type="entry name" value="Ketoacyl_synth_AS"/>
</dbReference>
<dbReference type="FunFam" id="1.10.1200.10:FF:000007">
    <property type="entry name" value="Probable polyketide synthase pks17"/>
    <property type="match status" value="4"/>
</dbReference>
<reference evidence="18 19" key="1">
    <citation type="submission" date="2018-03" db="EMBL/GenBank/DDBJ databases">
        <title>Genomic Encyclopedia of Archaeal and Bacterial Type Strains, Phase II (KMG-II): from individual species to whole genera.</title>
        <authorList>
            <person name="Goeker M."/>
        </authorList>
    </citation>
    <scope>NUCLEOTIDE SEQUENCE [LARGE SCALE GENOMIC DNA]</scope>
    <source>
        <strain evidence="18 19">DSM 44720</strain>
    </source>
</reference>
<dbReference type="CDD" id="cd08952">
    <property type="entry name" value="KR_1_SDR_x"/>
    <property type="match status" value="1"/>
</dbReference>
<keyword evidence="8" id="KW-0012">Acyltransferase</keyword>
<dbReference type="SUPFAM" id="SSF55048">
    <property type="entry name" value="Probable ACP-binding domain of malonyl-CoA ACP transacylase"/>
    <property type="match status" value="4"/>
</dbReference>
<dbReference type="SUPFAM" id="SSF47336">
    <property type="entry name" value="ACP-like"/>
    <property type="match status" value="4"/>
</dbReference>
<dbReference type="Pfam" id="PF08990">
    <property type="entry name" value="Docking"/>
    <property type="match status" value="1"/>
</dbReference>
<dbReference type="PROSITE" id="PS00606">
    <property type="entry name" value="KS3_1"/>
    <property type="match status" value="4"/>
</dbReference>
<dbReference type="GO" id="GO:0004312">
    <property type="term" value="F:fatty acid synthase activity"/>
    <property type="evidence" value="ECO:0007669"/>
    <property type="project" value="TreeGrafter"/>
</dbReference>
<evidence type="ECO:0000256" key="9">
    <source>
        <dbReference type="ARBA" id="ARBA00052442"/>
    </source>
</evidence>
<feature type="region of interest" description="C-terminal hotdog fold" evidence="14">
    <location>
        <begin position="4184"/>
        <end position="4318"/>
    </location>
</feature>
<dbReference type="InterPro" id="IPR041618">
    <property type="entry name" value="PKS_DE"/>
</dbReference>
<feature type="domain" description="PKS/mFAS DH" evidence="17">
    <location>
        <begin position="5721"/>
        <end position="5987"/>
    </location>
</feature>
<dbReference type="InterPro" id="IPR050091">
    <property type="entry name" value="PKS_NRPS_Biosynth_Enz"/>
</dbReference>
<dbReference type="Gene3D" id="3.40.50.720">
    <property type="entry name" value="NAD(P)-binding Rossmann-like Domain"/>
    <property type="match status" value="4"/>
</dbReference>
<evidence type="ECO:0000256" key="3">
    <source>
        <dbReference type="ARBA" id="ARBA00022553"/>
    </source>
</evidence>
<keyword evidence="3" id="KW-0597">Phosphoprotein</keyword>
<dbReference type="InterPro" id="IPR032821">
    <property type="entry name" value="PKS_assoc"/>
</dbReference>
<evidence type="ECO:0000256" key="5">
    <source>
        <dbReference type="ARBA" id="ARBA00022737"/>
    </source>
</evidence>
<dbReference type="InterPro" id="IPR016035">
    <property type="entry name" value="Acyl_Trfase/lysoPLipase"/>
</dbReference>
<dbReference type="SMART" id="SM00826">
    <property type="entry name" value="PKS_DH"/>
    <property type="match status" value="3"/>
</dbReference>
<dbReference type="InterPro" id="IPR009081">
    <property type="entry name" value="PP-bd_ACP"/>
</dbReference>
<evidence type="ECO:0000256" key="2">
    <source>
        <dbReference type="ARBA" id="ARBA00022450"/>
    </source>
</evidence>
<comment type="catalytic activity">
    <reaction evidence="9">
        <text>6 (S)-methylmalonyl-CoA + propanoyl-CoA + 6 NADPH + 12 H(+) = 6-deoxyerythronolide B + 6 CO2 + 6 NADP(+) + 7 CoA + H2O</text>
        <dbReference type="Rhea" id="RHEA:23068"/>
        <dbReference type="ChEBI" id="CHEBI:15377"/>
        <dbReference type="ChEBI" id="CHEBI:15378"/>
        <dbReference type="ChEBI" id="CHEBI:16089"/>
        <dbReference type="ChEBI" id="CHEBI:16526"/>
        <dbReference type="ChEBI" id="CHEBI:57287"/>
        <dbReference type="ChEBI" id="CHEBI:57327"/>
        <dbReference type="ChEBI" id="CHEBI:57392"/>
        <dbReference type="ChEBI" id="CHEBI:57783"/>
        <dbReference type="ChEBI" id="CHEBI:58349"/>
        <dbReference type="EC" id="2.3.1.94"/>
    </reaction>
</comment>
<dbReference type="InterPro" id="IPR057326">
    <property type="entry name" value="KR_dom"/>
</dbReference>
<feature type="domain" description="Carrier" evidence="15">
    <location>
        <begin position="3092"/>
        <end position="3167"/>
    </location>
</feature>
<feature type="active site" description="Proton donor; for dehydratase activity" evidence="14">
    <location>
        <position position="5912"/>
    </location>
</feature>
<evidence type="ECO:0000259" key="17">
    <source>
        <dbReference type="PROSITE" id="PS52019"/>
    </source>
</evidence>
<dbReference type="SMART" id="SM01294">
    <property type="entry name" value="PKS_PP_betabranch"/>
    <property type="match status" value="4"/>
</dbReference>
<evidence type="ECO:0000256" key="6">
    <source>
        <dbReference type="ARBA" id="ARBA00023194"/>
    </source>
</evidence>
<dbReference type="InterPro" id="IPR036736">
    <property type="entry name" value="ACP-like_sf"/>
</dbReference>
<dbReference type="GO" id="GO:0006633">
    <property type="term" value="P:fatty acid biosynthetic process"/>
    <property type="evidence" value="ECO:0007669"/>
    <property type="project" value="InterPro"/>
</dbReference>
<evidence type="ECO:0000313" key="19">
    <source>
        <dbReference type="Proteomes" id="UP000239494"/>
    </source>
</evidence>
<protein>
    <recommendedName>
        <fullName evidence="13">6-deoxyerythronolide-B synthase</fullName>
        <ecNumber evidence="13">2.3.1.94</ecNumber>
    </recommendedName>
</protein>
<keyword evidence="19" id="KW-1185">Reference proteome</keyword>
<dbReference type="FunFam" id="3.40.47.10:FF:000019">
    <property type="entry name" value="Polyketide synthase type I"/>
    <property type="match status" value="4"/>
</dbReference>
<evidence type="ECO:0000256" key="10">
    <source>
        <dbReference type="ARBA" id="ARBA00060158"/>
    </source>
</evidence>
<dbReference type="InterPro" id="IPR006162">
    <property type="entry name" value="Ppantetheine_attach_site"/>
</dbReference>
<feature type="domain" description="Ketosynthase family 3 (KS3)" evidence="16">
    <location>
        <begin position="1735"/>
        <end position="2152"/>
    </location>
</feature>
<dbReference type="SMART" id="SM00823">
    <property type="entry name" value="PKS_PP"/>
    <property type="match status" value="4"/>
</dbReference>
<dbReference type="InterPro" id="IPR042104">
    <property type="entry name" value="PKS_dehydratase_sf"/>
</dbReference>
<feature type="region of interest" description="N-terminal hotdog fold" evidence="14">
    <location>
        <begin position="5721"/>
        <end position="5842"/>
    </location>
</feature>
<feature type="domain" description="Carrier" evidence="15">
    <location>
        <begin position="1642"/>
        <end position="1717"/>
    </location>
</feature>
<dbReference type="SMART" id="SM00827">
    <property type="entry name" value="PKS_AT"/>
    <property type="match status" value="4"/>
</dbReference>
<dbReference type="InterPro" id="IPR055123">
    <property type="entry name" value="SpnB-like_Rossmann"/>
</dbReference>
<dbReference type="InterPro" id="IPR020806">
    <property type="entry name" value="PKS_PP-bd"/>
</dbReference>
<dbReference type="InterPro" id="IPR015083">
    <property type="entry name" value="NorB/c/GfsB-D-like_docking"/>
</dbReference>
<feature type="domain" description="Carrier" evidence="15">
    <location>
        <begin position="6456"/>
        <end position="6531"/>
    </location>
</feature>
<dbReference type="Pfam" id="PF21089">
    <property type="entry name" value="PKS_DH_N"/>
    <property type="match status" value="3"/>
</dbReference>
<feature type="domain" description="Ketosynthase family 3 (KS3)" evidence="16">
    <location>
        <begin position="33"/>
        <end position="457"/>
    </location>
</feature>
<evidence type="ECO:0000313" key="18">
    <source>
        <dbReference type="EMBL" id="PRY34500.1"/>
    </source>
</evidence>
<proteinExistence type="predicted"/>
<dbReference type="Gene3D" id="6.10.140.1830">
    <property type="match status" value="1"/>
</dbReference>
<feature type="active site" description="Proton acceptor; for dehydratase activity" evidence="14">
    <location>
        <position position="5753"/>
    </location>
</feature>
<dbReference type="InterPro" id="IPR049551">
    <property type="entry name" value="PKS_DH_C"/>
</dbReference>
<dbReference type="GO" id="GO:0047879">
    <property type="term" value="F:erythronolide synthase activity"/>
    <property type="evidence" value="ECO:0007669"/>
    <property type="project" value="UniProtKB-EC"/>
</dbReference>
<evidence type="ECO:0000256" key="12">
    <source>
        <dbReference type="ARBA" id="ARBA00063272"/>
    </source>
</evidence>
<dbReference type="Pfam" id="PF16197">
    <property type="entry name" value="KAsynt_C_assoc"/>
    <property type="match status" value="4"/>
</dbReference>
<dbReference type="GO" id="GO:0004315">
    <property type="term" value="F:3-oxoacyl-[acyl-carrier-protein] synthase activity"/>
    <property type="evidence" value="ECO:0007669"/>
    <property type="project" value="InterPro"/>
</dbReference>
<keyword evidence="6" id="KW-0045">Antibiotic biosynthesis</keyword>
<dbReference type="InterPro" id="IPR014043">
    <property type="entry name" value="Acyl_transferase_dom"/>
</dbReference>
<feature type="active site" description="Proton acceptor; for dehydratase activity" evidence="14">
    <location>
        <position position="4085"/>
    </location>
</feature>
<dbReference type="EMBL" id="PVTF01000016">
    <property type="protein sequence ID" value="PRY34500.1"/>
    <property type="molecule type" value="Genomic_DNA"/>
</dbReference>
<dbReference type="Pfam" id="PF00698">
    <property type="entry name" value="Acyl_transf_1"/>
    <property type="match status" value="4"/>
</dbReference>
<dbReference type="Gene3D" id="3.10.129.110">
    <property type="entry name" value="Polyketide synthase dehydratase"/>
    <property type="match status" value="3"/>
</dbReference>
<dbReference type="InterPro" id="IPR049552">
    <property type="entry name" value="PKS_DH_N"/>
</dbReference>
<dbReference type="Pfam" id="PF00109">
    <property type="entry name" value="ketoacyl-synt"/>
    <property type="match status" value="4"/>
</dbReference>
<feature type="region of interest" description="C-terminal hotdog fold" evidence="14">
    <location>
        <begin position="5853"/>
        <end position="5987"/>
    </location>
</feature>
<feature type="domain" description="Ketosynthase family 3 (KS3)" evidence="16">
    <location>
        <begin position="3185"/>
        <end position="3609"/>
    </location>
</feature>
<dbReference type="FunFam" id="3.40.366.10:FF:000002">
    <property type="entry name" value="Probable polyketide synthase 2"/>
    <property type="match status" value="1"/>
</dbReference>
<accession>A0A2T0SM63</accession>
<gene>
    <name evidence="18" type="ORF">CLV43_1164</name>
</gene>
<dbReference type="Gene3D" id="3.40.47.10">
    <property type="match status" value="4"/>
</dbReference>
<feature type="domain" description="PKS/mFAS DH" evidence="17">
    <location>
        <begin position="932"/>
        <end position="1202"/>
    </location>
</feature>
<evidence type="ECO:0000256" key="14">
    <source>
        <dbReference type="PROSITE-ProRule" id="PRU01363"/>
    </source>
</evidence>
<evidence type="ECO:0000256" key="13">
    <source>
        <dbReference type="ARBA" id="ARBA00066981"/>
    </source>
</evidence>
<feature type="active site" description="Proton donor; for dehydratase activity" evidence="14">
    <location>
        <position position="1124"/>
    </location>
</feature>
<dbReference type="EC" id="2.3.1.94" evidence="13"/>
<dbReference type="GO" id="GO:0033068">
    <property type="term" value="P:macrolide biosynthetic process"/>
    <property type="evidence" value="ECO:0007669"/>
    <property type="project" value="UniProtKB-ARBA"/>
</dbReference>
<keyword evidence="2" id="KW-0596">Phosphopantetheine</keyword>
<feature type="active site" description="Proton donor; for dehydratase activity" evidence="14">
    <location>
        <position position="4240"/>
    </location>
</feature>
<dbReference type="InterPro" id="IPR036291">
    <property type="entry name" value="NAD(P)-bd_dom_sf"/>
</dbReference>
<dbReference type="Pfam" id="PF00550">
    <property type="entry name" value="PP-binding"/>
    <property type="match status" value="4"/>
</dbReference>
<dbReference type="Proteomes" id="UP000239494">
    <property type="component" value="Unassembled WGS sequence"/>
</dbReference>
<dbReference type="PROSITE" id="PS00012">
    <property type="entry name" value="PHOSPHOPANTETHEINE"/>
    <property type="match status" value="2"/>
</dbReference>
<comment type="subunit">
    <text evidence="12">Homodimer. Erythronolide synthase is composed of EryAI, EryAII and EryAIII multimodular (2 modules) polypeptides each coding for a functional synthase subunit which participates in 2 of the six FAS-like elongation steps required for formation of the polyketide. Module 1, 2, 3, 4, 5, and 6 participating in biosynthesis steps 1, 2, 3, 4, 5, and 6, respectively.</text>
</comment>
<dbReference type="Gene3D" id="3.40.366.10">
    <property type="entry name" value="Malonyl-Coenzyme A Acyl Carrier Protein, domain 2"/>
    <property type="match status" value="4"/>
</dbReference>
<dbReference type="InterPro" id="IPR013968">
    <property type="entry name" value="PKS_KR"/>
</dbReference>
<dbReference type="PROSITE" id="PS50075">
    <property type="entry name" value="CARRIER"/>
    <property type="match status" value="4"/>
</dbReference>
<comment type="caution">
    <text evidence="18">The sequence shown here is derived from an EMBL/GenBank/DDBJ whole genome shotgun (WGS) entry which is preliminary data.</text>
</comment>
<feature type="region of interest" description="N-terminal hotdog fold" evidence="14">
    <location>
        <begin position="4053"/>
        <end position="4173"/>
    </location>
</feature>